<dbReference type="AlphaFoldDB" id="A2E9D7"/>
<dbReference type="EMBL" id="DS113333">
    <property type="protein sequence ID" value="EAY10701.1"/>
    <property type="molecule type" value="Genomic_DNA"/>
</dbReference>
<sequence length="509" mass="59136">MSSHSKMEHFSKPDLLRFTNELKNQTKLSSSSPQTILTDTIRLYTDGTIIYLGNYEKDIKYPSFGGHYYSLVDGSILGDFRTEFKYYISGIVIDPFERAMYIRSEKTIEKHIHLGPSPLWLTGINPEQFDLDNSIKKCNSDPVSIGRFTYSKDLFMLSHLAGYLWIDFPKSHAPYHYEYLVNDPTYIDWIFEAIKNISESVKNGKFSEKWTTQDSLLSMQTYLLLAGISIENHYQLSGMAPLPLRYLTDLRNYLTDTAFSSIRQTIIYVFIITAKRLCPLDLNIANDTLIVCLTTRDPFTTDFALTQMMDNDFFIKFFDSRLVEFFFTKMIANMAKDSNDNGAEWFISKFLSELMYGMNKVFSKAGNISESDKKLLDSYIKFSTILLEQMMVCDNPDPKFILLFRKWMSLSQPFIKFSYISKLFMSYLQPLFVTMTSKLKVNLPNNLNEFNQNFVVLLEVYFLYIQLISSLLFGGEEISLVKDFTWLIHSALKKNISPETINNLYPKIF</sequence>
<dbReference type="VEuPathDB" id="TrichDB:TVAG_364250"/>
<evidence type="ECO:0000313" key="1">
    <source>
        <dbReference type="EMBL" id="EAY10701.1"/>
    </source>
</evidence>
<dbReference type="VEuPathDB" id="TrichDB:TVAGG3_0000730"/>
<evidence type="ECO:0000313" key="2">
    <source>
        <dbReference type="Proteomes" id="UP000001542"/>
    </source>
</evidence>
<dbReference type="Proteomes" id="UP000001542">
    <property type="component" value="Unassembled WGS sequence"/>
</dbReference>
<accession>A2E9D7</accession>
<dbReference type="InParanoid" id="A2E9D7"/>
<organism evidence="1 2">
    <name type="scientific">Trichomonas vaginalis (strain ATCC PRA-98 / G3)</name>
    <dbReference type="NCBI Taxonomy" id="412133"/>
    <lineage>
        <taxon>Eukaryota</taxon>
        <taxon>Metamonada</taxon>
        <taxon>Parabasalia</taxon>
        <taxon>Trichomonadida</taxon>
        <taxon>Trichomonadidae</taxon>
        <taxon>Trichomonas</taxon>
    </lineage>
</organism>
<keyword evidence="2" id="KW-1185">Reference proteome</keyword>
<reference evidence="1" key="1">
    <citation type="submission" date="2006-10" db="EMBL/GenBank/DDBJ databases">
        <authorList>
            <person name="Amadeo P."/>
            <person name="Zhao Q."/>
            <person name="Wortman J."/>
            <person name="Fraser-Liggett C."/>
            <person name="Carlton J."/>
        </authorList>
    </citation>
    <scope>NUCLEOTIDE SEQUENCE</scope>
    <source>
        <strain evidence="1">G3</strain>
    </source>
</reference>
<protein>
    <submittedName>
        <fullName evidence="1">Uncharacterized protein</fullName>
    </submittedName>
</protein>
<name>A2E9D7_TRIV3</name>
<gene>
    <name evidence="1" type="ORF">TVAG_364250</name>
</gene>
<proteinExistence type="predicted"/>
<dbReference type="KEGG" id="tva:4768636"/>
<reference evidence="1" key="2">
    <citation type="journal article" date="2007" name="Science">
        <title>Draft genome sequence of the sexually transmitted pathogen Trichomonas vaginalis.</title>
        <authorList>
            <person name="Carlton J.M."/>
            <person name="Hirt R.P."/>
            <person name="Silva J.C."/>
            <person name="Delcher A.L."/>
            <person name="Schatz M."/>
            <person name="Zhao Q."/>
            <person name="Wortman J.R."/>
            <person name="Bidwell S.L."/>
            <person name="Alsmark U.C.M."/>
            <person name="Besteiro S."/>
            <person name="Sicheritz-Ponten T."/>
            <person name="Noel C.J."/>
            <person name="Dacks J.B."/>
            <person name="Foster P.G."/>
            <person name="Simillion C."/>
            <person name="Van de Peer Y."/>
            <person name="Miranda-Saavedra D."/>
            <person name="Barton G.J."/>
            <person name="Westrop G.D."/>
            <person name="Mueller S."/>
            <person name="Dessi D."/>
            <person name="Fiori P.L."/>
            <person name="Ren Q."/>
            <person name="Paulsen I."/>
            <person name="Zhang H."/>
            <person name="Bastida-Corcuera F.D."/>
            <person name="Simoes-Barbosa A."/>
            <person name="Brown M.T."/>
            <person name="Hayes R.D."/>
            <person name="Mukherjee M."/>
            <person name="Okumura C.Y."/>
            <person name="Schneider R."/>
            <person name="Smith A.J."/>
            <person name="Vanacova S."/>
            <person name="Villalvazo M."/>
            <person name="Haas B.J."/>
            <person name="Pertea M."/>
            <person name="Feldblyum T.V."/>
            <person name="Utterback T.R."/>
            <person name="Shu C.L."/>
            <person name="Osoegawa K."/>
            <person name="de Jong P.J."/>
            <person name="Hrdy I."/>
            <person name="Horvathova L."/>
            <person name="Zubacova Z."/>
            <person name="Dolezal P."/>
            <person name="Malik S.B."/>
            <person name="Logsdon J.M. Jr."/>
            <person name="Henze K."/>
            <person name="Gupta A."/>
            <person name="Wang C.C."/>
            <person name="Dunne R.L."/>
            <person name="Upcroft J.A."/>
            <person name="Upcroft P."/>
            <person name="White O."/>
            <person name="Salzberg S.L."/>
            <person name="Tang P."/>
            <person name="Chiu C.-H."/>
            <person name="Lee Y.-S."/>
            <person name="Embley T.M."/>
            <person name="Coombs G.H."/>
            <person name="Mottram J.C."/>
            <person name="Tachezy J."/>
            <person name="Fraser-Liggett C.M."/>
            <person name="Johnson P.J."/>
        </authorList>
    </citation>
    <scope>NUCLEOTIDE SEQUENCE [LARGE SCALE GENOMIC DNA]</scope>
    <source>
        <strain evidence="1">G3</strain>
    </source>
</reference>
<dbReference type="RefSeq" id="XP_001322924.1">
    <property type="nucleotide sequence ID" value="XM_001322889.1"/>
</dbReference>